<feature type="domain" description="Kazal-like" evidence="10">
    <location>
        <begin position="497"/>
        <end position="542"/>
    </location>
</feature>
<protein>
    <recommendedName>
        <fullName evidence="8">Solute carrier organic anion transporter family member</fullName>
    </recommendedName>
</protein>
<keyword evidence="6 8" id="KW-0472">Membrane</keyword>
<dbReference type="GO" id="GO:0016323">
    <property type="term" value="C:basolateral plasma membrane"/>
    <property type="evidence" value="ECO:0007669"/>
    <property type="project" value="TreeGrafter"/>
</dbReference>
<evidence type="ECO:0000256" key="1">
    <source>
        <dbReference type="ARBA" id="ARBA00004651"/>
    </source>
</evidence>
<feature type="transmembrane region" description="Helical" evidence="8">
    <location>
        <begin position="462"/>
        <end position="482"/>
    </location>
</feature>
<keyword evidence="8" id="KW-0406">Ion transport</keyword>
<feature type="transmembrane region" description="Helical" evidence="8">
    <location>
        <begin position="158"/>
        <end position="177"/>
    </location>
</feature>
<dbReference type="InterPro" id="IPR036259">
    <property type="entry name" value="MFS_trans_sf"/>
</dbReference>
<dbReference type="GO" id="GO:0015347">
    <property type="term" value="F:sodium-independent organic anion transmembrane transporter activity"/>
    <property type="evidence" value="ECO:0007669"/>
    <property type="project" value="TreeGrafter"/>
</dbReference>
<evidence type="ECO:0000256" key="6">
    <source>
        <dbReference type="ARBA" id="ARBA00023136"/>
    </source>
</evidence>
<dbReference type="GO" id="GO:0043252">
    <property type="term" value="P:sodium-independent organic anion transport"/>
    <property type="evidence" value="ECO:0007669"/>
    <property type="project" value="TreeGrafter"/>
</dbReference>
<dbReference type="InterPro" id="IPR004156">
    <property type="entry name" value="OATP"/>
</dbReference>
<feature type="transmembrane region" description="Helical" evidence="8">
    <location>
        <begin position="647"/>
        <end position="668"/>
    </location>
</feature>
<feature type="transmembrane region" description="Helical" evidence="8">
    <location>
        <begin position="428"/>
        <end position="450"/>
    </location>
</feature>
<dbReference type="InterPro" id="IPR002350">
    <property type="entry name" value="Kazal_dom"/>
</dbReference>
<dbReference type="PANTHER" id="PTHR11388">
    <property type="entry name" value="ORGANIC ANION TRANSPORTER"/>
    <property type="match status" value="1"/>
</dbReference>
<sequence>LQVISDILSSRERLDLITNHEGDHDDTGSATDSSRFVTQGPDGKLYQPIPVRTVTENTEQQTEHPGDTYEYGVFGLGACKPKWSQRLANLNVFVVVYGVAGIWMITLSGFLGSQVTSIERHLGISSSKTGFILSSNEIGYLVFVILGSHLGKYTHIPVFLSVSGLVFGLATLAMALGRLETPRVWQDATDKSPSGAQSSTFDSSAKYLCDSGFSASIDTVLISTNSSTFSPNISGDLSPSRSVSWVFYLLVFCTIIGGAVKSYRIPLLTYYIESNIVNKNRSALLLGASFTAMLLGPPVSLFLGSFSSSLPVDLKETNMSKHDQRWVGAWWLGFSIIGLACIICSVPIMFFPRHMRKLKTRNLPETTQTTSLRVMLQDLPKSLGRCFRRPIYVLAVILNCIEGLAFSGSFAFYQKYMETQFNKTSQEISTVTGVITLFTIVMGTFCGGLITTKLKLGLRGCAAMTLGLATVTILLNCLYLLFGCENSDIVGMAGNRTLALDACDCSQDVFIVCGENQVNYLSPCLAGCRNATTDMIFTNCTRINNGHARPGMCDLDCPYFIPYLINFSIGYFLGTLTLIPQFLLTVRSVEQRDQSLASGTTAFCQTLIGILPSPILFGKMIDMSCSLWSPSGNCILYDRDRFRYNYYGVYLGLRFASLGVIGSLLWLTHKDARRESSKPTSKTTEE</sequence>
<keyword evidence="12" id="KW-1185">Reference proteome</keyword>
<evidence type="ECO:0000256" key="9">
    <source>
        <dbReference type="SAM" id="MobiDB-lite"/>
    </source>
</evidence>
<evidence type="ECO:0000256" key="3">
    <source>
        <dbReference type="ARBA" id="ARBA00022475"/>
    </source>
</evidence>
<feature type="transmembrane region" description="Helical" evidence="8">
    <location>
        <begin position="90"/>
        <end position="111"/>
    </location>
</feature>
<feature type="transmembrane region" description="Helical" evidence="8">
    <location>
        <begin position="596"/>
        <end position="617"/>
    </location>
</feature>
<proteinExistence type="inferred from homology"/>
<dbReference type="Pfam" id="PF03137">
    <property type="entry name" value="OATP"/>
    <property type="match status" value="1"/>
</dbReference>
<evidence type="ECO:0000256" key="5">
    <source>
        <dbReference type="ARBA" id="ARBA00022989"/>
    </source>
</evidence>
<dbReference type="EMBL" id="CAJHNH020002668">
    <property type="protein sequence ID" value="CAG5127388.1"/>
    <property type="molecule type" value="Genomic_DNA"/>
</dbReference>
<evidence type="ECO:0000256" key="2">
    <source>
        <dbReference type="ARBA" id="ARBA00009657"/>
    </source>
</evidence>
<dbReference type="GO" id="GO:0006811">
    <property type="term" value="P:monoatomic ion transport"/>
    <property type="evidence" value="ECO:0007669"/>
    <property type="project" value="UniProtKB-KW"/>
</dbReference>
<dbReference type="SUPFAM" id="SSF100895">
    <property type="entry name" value="Kazal-type serine protease inhibitors"/>
    <property type="match status" value="1"/>
</dbReference>
<dbReference type="CDD" id="cd17336">
    <property type="entry name" value="MFS_SLCO_OATP"/>
    <property type="match status" value="1"/>
</dbReference>
<accession>A0A8S3ZGW3</accession>
<evidence type="ECO:0000256" key="7">
    <source>
        <dbReference type="ARBA" id="ARBA00023157"/>
    </source>
</evidence>
<comment type="similarity">
    <text evidence="2 8">Belongs to the organo anion transporter (TC 2.A.60) family.</text>
</comment>
<feature type="transmembrane region" description="Helical" evidence="8">
    <location>
        <begin position="245"/>
        <end position="263"/>
    </location>
</feature>
<dbReference type="Proteomes" id="UP000678393">
    <property type="component" value="Unassembled WGS sequence"/>
</dbReference>
<reference evidence="11" key="1">
    <citation type="submission" date="2021-04" db="EMBL/GenBank/DDBJ databases">
        <authorList>
            <consortium name="Molecular Ecology Group"/>
        </authorList>
    </citation>
    <scope>NUCLEOTIDE SEQUENCE</scope>
</reference>
<feature type="non-terminal residue" evidence="11">
    <location>
        <position position="1"/>
    </location>
</feature>
<evidence type="ECO:0000256" key="8">
    <source>
        <dbReference type="RuleBase" id="RU362056"/>
    </source>
</evidence>
<dbReference type="SUPFAM" id="SSF103473">
    <property type="entry name" value="MFS general substrate transporter"/>
    <property type="match status" value="1"/>
</dbReference>
<feature type="compositionally biased region" description="Polar residues" evidence="9">
    <location>
        <begin position="28"/>
        <end position="37"/>
    </location>
</feature>
<keyword evidence="3" id="KW-1003">Cell membrane</keyword>
<keyword evidence="5 8" id="KW-1133">Transmembrane helix</keyword>
<dbReference type="NCBIfam" id="TIGR00805">
    <property type="entry name" value="oat"/>
    <property type="match status" value="1"/>
</dbReference>
<evidence type="ECO:0000313" key="11">
    <source>
        <dbReference type="EMBL" id="CAG5127388.1"/>
    </source>
</evidence>
<organism evidence="11 12">
    <name type="scientific">Candidula unifasciata</name>
    <dbReference type="NCBI Taxonomy" id="100452"/>
    <lineage>
        <taxon>Eukaryota</taxon>
        <taxon>Metazoa</taxon>
        <taxon>Spiralia</taxon>
        <taxon>Lophotrochozoa</taxon>
        <taxon>Mollusca</taxon>
        <taxon>Gastropoda</taxon>
        <taxon>Heterobranchia</taxon>
        <taxon>Euthyneura</taxon>
        <taxon>Panpulmonata</taxon>
        <taxon>Eupulmonata</taxon>
        <taxon>Stylommatophora</taxon>
        <taxon>Helicina</taxon>
        <taxon>Helicoidea</taxon>
        <taxon>Geomitridae</taxon>
        <taxon>Candidula</taxon>
    </lineage>
</organism>
<dbReference type="PANTHER" id="PTHR11388:SF142">
    <property type="entry name" value="SOLUTE CARRIER ORGANIC ANION TRANSPORTER FAMILY MEMBER 5A1"/>
    <property type="match status" value="1"/>
</dbReference>
<dbReference type="Gene3D" id="1.20.1250.20">
    <property type="entry name" value="MFS general substrate transporter like domains"/>
    <property type="match status" value="1"/>
</dbReference>
<evidence type="ECO:0000313" key="12">
    <source>
        <dbReference type="Proteomes" id="UP000678393"/>
    </source>
</evidence>
<keyword evidence="4 8" id="KW-0812">Transmembrane</keyword>
<feature type="transmembrane region" description="Helical" evidence="8">
    <location>
        <begin position="284"/>
        <end position="308"/>
    </location>
</feature>
<keyword evidence="7" id="KW-1015">Disulfide bond</keyword>
<feature type="region of interest" description="Disordered" evidence="9">
    <location>
        <begin position="18"/>
        <end position="41"/>
    </location>
</feature>
<dbReference type="OrthoDB" id="6145170at2759"/>
<feature type="transmembrane region" description="Helical" evidence="8">
    <location>
        <begin position="391"/>
        <end position="413"/>
    </location>
</feature>
<dbReference type="InterPro" id="IPR036058">
    <property type="entry name" value="Kazal_dom_sf"/>
</dbReference>
<evidence type="ECO:0000259" key="10">
    <source>
        <dbReference type="PROSITE" id="PS51465"/>
    </source>
</evidence>
<feature type="transmembrane region" description="Helical" evidence="8">
    <location>
        <begin position="560"/>
        <end position="584"/>
    </location>
</feature>
<comment type="caution">
    <text evidence="11">The sequence shown here is derived from an EMBL/GenBank/DDBJ whole genome shotgun (WGS) entry which is preliminary data.</text>
</comment>
<comment type="subcellular location">
    <subcellularLocation>
        <location evidence="1 8">Cell membrane</location>
        <topology evidence="1 8">Multi-pass membrane protein</topology>
    </subcellularLocation>
</comment>
<gene>
    <name evidence="11" type="ORF">CUNI_LOCUS12946</name>
</gene>
<name>A0A8S3ZGW3_9EUPU</name>
<feature type="transmembrane region" description="Helical" evidence="8">
    <location>
        <begin position="328"/>
        <end position="351"/>
    </location>
</feature>
<keyword evidence="8" id="KW-0813">Transport</keyword>
<dbReference type="AlphaFoldDB" id="A0A8S3ZGW3"/>
<dbReference type="Pfam" id="PF07648">
    <property type="entry name" value="Kazal_2"/>
    <property type="match status" value="1"/>
</dbReference>
<evidence type="ECO:0000256" key="4">
    <source>
        <dbReference type="ARBA" id="ARBA00022692"/>
    </source>
</evidence>
<feature type="transmembrane region" description="Helical" evidence="8">
    <location>
        <begin position="131"/>
        <end position="151"/>
    </location>
</feature>
<dbReference type="PROSITE" id="PS51465">
    <property type="entry name" value="KAZAL_2"/>
    <property type="match status" value="1"/>
</dbReference>
<dbReference type="PROSITE" id="PS00282">
    <property type="entry name" value="KAZAL_1"/>
    <property type="match status" value="1"/>
</dbReference>
<feature type="compositionally biased region" description="Basic and acidic residues" evidence="9">
    <location>
        <begin position="18"/>
        <end position="27"/>
    </location>
</feature>